<keyword evidence="3" id="KW-1185">Reference proteome</keyword>
<dbReference type="EMBL" id="JQFZ01000160">
    <property type="protein sequence ID" value="KGO56711.1"/>
    <property type="molecule type" value="Genomic_DNA"/>
</dbReference>
<dbReference type="GeneID" id="27682480"/>
<dbReference type="Gene3D" id="3.80.10.10">
    <property type="entry name" value="Ribonuclease Inhibitor"/>
    <property type="match status" value="1"/>
</dbReference>
<dbReference type="Proteomes" id="UP000030143">
    <property type="component" value="Unassembled WGS sequence"/>
</dbReference>
<name>A0A0A2JPH3_PENEN</name>
<evidence type="ECO:0000313" key="3">
    <source>
        <dbReference type="Proteomes" id="UP000030143"/>
    </source>
</evidence>
<dbReference type="InterPro" id="IPR032675">
    <property type="entry name" value="LRR_dom_sf"/>
</dbReference>
<dbReference type="VEuPathDB" id="FungiDB:PEXP_021290"/>
<dbReference type="STRING" id="27334.A0A0A2JPH3"/>
<comment type="caution">
    <text evidence="2">The sequence shown here is derived from an EMBL/GenBank/DDBJ whole genome shotgun (WGS) entry which is preliminary data.</text>
</comment>
<sequence>MDKLPPEILPLIFAEIWDLYPESLRGLNTVNRIFYDTAAHFLYETLTVRFQSNQEYEQAVANVLTLPTNANWYKHTRRLDIVCGPRGLQLSSNRKKAMGEIPIPEDYLNFGLVTKALPECDDFAIPKWELLVSLLAKIQHLVELNYAVANMFPQALLETLHQHHPACKLNIHDFQLSYLFSKKSDDACEMDLIQSPCLHGIRFTHWRESGYTRQEELAAEKIYKIMSIAPNLKHFYVDIQPPDPLDYRLSKAIAKGQGLDSSTMPFKMGELQSLSLRFRLSKEKVLQEASRHTDFSKLQSLDLDFVTDDEIPRAIASTYSFRNLRNLSIFIVISLSKEATQLMFDSINPLTYLEIKSYLNSSPIEKILMRHGPTLQGLVLLLAPGRNRPGTPMPNGGFAEQVLRYAELCPRLRNLHIETHRTVGNEDEIRLYEAYGQFPSLESLILDMECTVFPDPSNDSRLVETPEVVKTAFNLILDPALCLAIWDRIASTQKSGRLRKLELYPHSRRSLDRGAISNSLSIVTSLKRAYLVRRRIFDKQELPIIVEINVTGCLPKGPLRRPGWFEAVPQLDYAFGRDKHQFYKTWRSKWLMLPLQRLAVDLLANRRKRTREGGDGGREMKLARTTAQ</sequence>
<accession>A0A0A2JPH3</accession>
<evidence type="ECO:0000256" key="1">
    <source>
        <dbReference type="SAM" id="MobiDB-lite"/>
    </source>
</evidence>
<organism evidence="2 3">
    <name type="scientific">Penicillium expansum</name>
    <name type="common">Blue mold rot fungus</name>
    <dbReference type="NCBI Taxonomy" id="27334"/>
    <lineage>
        <taxon>Eukaryota</taxon>
        <taxon>Fungi</taxon>
        <taxon>Dikarya</taxon>
        <taxon>Ascomycota</taxon>
        <taxon>Pezizomycotina</taxon>
        <taxon>Eurotiomycetes</taxon>
        <taxon>Eurotiomycetidae</taxon>
        <taxon>Eurotiales</taxon>
        <taxon>Aspergillaceae</taxon>
        <taxon>Penicillium</taxon>
    </lineage>
</organism>
<dbReference type="SUPFAM" id="SSF52047">
    <property type="entry name" value="RNI-like"/>
    <property type="match status" value="1"/>
</dbReference>
<protein>
    <submittedName>
        <fullName evidence="2">Uncharacterized protein</fullName>
    </submittedName>
</protein>
<reference evidence="2 3" key="1">
    <citation type="journal article" date="2015" name="Mol. Plant Microbe Interact.">
        <title>Genome, transcriptome, and functional analyses of Penicillium expansum provide new insights into secondary metabolism and pathogenicity.</title>
        <authorList>
            <person name="Ballester A.R."/>
            <person name="Marcet-Houben M."/>
            <person name="Levin E."/>
            <person name="Sela N."/>
            <person name="Selma-Lazaro C."/>
            <person name="Carmona L."/>
            <person name="Wisniewski M."/>
            <person name="Droby S."/>
            <person name="Gonzalez-Candelas L."/>
            <person name="Gabaldon T."/>
        </authorList>
    </citation>
    <scope>NUCLEOTIDE SEQUENCE [LARGE SCALE GENOMIC DNA]</scope>
    <source>
        <strain evidence="2 3">MD-8</strain>
    </source>
</reference>
<dbReference type="AlphaFoldDB" id="A0A0A2JPH3"/>
<proteinExistence type="predicted"/>
<dbReference type="RefSeq" id="XP_016598409.1">
    <property type="nucleotide sequence ID" value="XM_016747060.1"/>
</dbReference>
<evidence type="ECO:0000313" key="2">
    <source>
        <dbReference type="EMBL" id="KGO56711.1"/>
    </source>
</evidence>
<dbReference type="HOGENOM" id="CLU_024672_2_0_1"/>
<feature type="compositionally biased region" description="Basic and acidic residues" evidence="1">
    <location>
        <begin position="611"/>
        <end position="622"/>
    </location>
</feature>
<gene>
    <name evidence="2" type="ORF">PEX2_097900</name>
</gene>
<feature type="region of interest" description="Disordered" evidence="1">
    <location>
        <begin position="609"/>
        <end position="628"/>
    </location>
</feature>